<dbReference type="OrthoDB" id="2936836at2"/>
<evidence type="ECO:0000259" key="2">
    <source>
        <dbReference type="PROSITE" id="PS50164"/>
    </source>
</evidence>
<protein>
    <recommendedName>
        <fullName evidence="2">GIY-YIG domain-containing protein</fullName>
    </recommendedName>
</protein>
<dbReference type="Gene3D" id="3.40.1440.10">
    <property type="entry name" value="GIY-YIG endonuclease"/>
    <property type="match status" value="1"/>
</dbReference>
<evidence type="ECO:0000313" key="3">
    <source>
        <dbReference type="EMBL" id="MTK20699.1"/>
    </source>
</evidence>
<dbReference type="RefSeq" id="WP_006784257.1">
    <property type="nucleotide sequence ID" value="NZ_CABJBH010000017.1"/>
</dbReference>
<dbReference type="EMBL" id="WMQE01000007">
    <property type="protein sequence ID" value="MTK20699.1"/>
    <property type="molecule type" value="Genomic_DNA"/>
</dbReference>
<dbReference type="GO" id="GO:0004519">
    <property type="term" value="F:endonuclease activity"/>
    <property type="evidence" value="ECO:0007669"/>
    <property type="project" value="InterPro"/>
</dbReference>
<dbReference type="InterPro" id="IPR000305">
    <property type="entry name" value="GIY-YIG_endonuc"/>
</dbReference>
<sequence>MIKIIIYKITCTSNQKIYIGQTSETLEKRFSRHIGYQKDEHDTKFYRAIKKYGPDKFCIEQIDVAVTQEELDEKELYWINYFDAVNKGYNTKSSKGKCGGDTLSSHPNKTAISEKIRLSKIGDKNPMRRNGGLRGSRNGMFGKRGKETPSARKCVAISKLTNEVSIFDTLLELKNHFNVTTLGMVSNRCRGRTKSDYRGYYFKYYEDYIESQSTIESIAQRD</sequence>
<dbReference type="InterPro" id="IPR035901">
    <property type="entry name" value="GIY-YIG_endonuc_sf"/>
</dbReference>
<accession>A0A9X5ANT4</accession>
<dbReference type="InterPro" id="IPR006350">
    <property type="entry name" value="Intron_endoG1"/>
</dbReference>
<organism evidence="3 4">
    <name type="scientific">Turicibacter sanguinis</name>
    <dbReference type="NCBI Taxonomy" id="154288"/>
    <lineage>
        <taxon>Bacteria</taxon>
        <taxon>Bacillati</taxon>
        <taxon>Bacillota</taxon>
        <taxon>Erysipelotrichia</taxon>
        <taxon>Erysipelotrichales</taxon>
        <taxon>Turicibacteraceae</taxon>
        <taxon>Turicibacter</taxon>
    </lineage>
</organism>
<dbReference type="NCBIfam" id="TIGR01453">
    <property type="entry name" value="grpIintron_endo"/>
    <property type="match status" value="1"/>
</dbReference>
<reference evidence="3 4" key="1">
    <citation type="journal article" date="2019" name="Nat. Med.">
        <title>A library of human gut bacterial isolates paired with longitudinal multiomics data enables mechanistic microbiome research.</title>
        <authorList>
            <person name="Poyet M."/>
            <person name="Groussin M."/>
            <person name="Gibbons S.M."/>
            <person name="Avila-Pacheco J."/>
            <person name="Jiang X."/>
            <person name="Kearney S.M."/>
            <person name="Perrotta A.R."/>
            <person name="Berdy B."/>
            <person name="Zhao S."/>
            <person name="Lieberman T.D."/>
            <person name="Swanson P.K."/>
            <person name="Smith M."/>
            <person name="Roesemann S."/>
            <person name="Alexander J.E."/>
            <person name="Rich S.A."/>
            <person name="Livny J."/>
            <person name="Vlamakis H."/>
            <person name="Clish C."/>
            <person name="Bullock K."/>
            <person name="Deik A."/>
            <person name="Scott J."/>
            <person name="Pierce K.A."/>
            <person name="Xavier R.J."/>
            <person name="Alm E.J."/>
        </authorList>
    </citation>
    <scope>NUCLEOTIDE SEQUENCE [LARGE SCALE GENOMIC DNA]</scope>
    <source>
        <strain evidence="3 4">BIOML-A198</strain>
    </source>
</reference>
<gene>
    <name evidence="3" type="ORF">GMA92_04505</name>
</gene>
<dbReference type="SUPFAM" id="SSF82771">
    <property type="entry name" value="GIY-YIG endonuclease"/>
    <property type="match status" value="1"/>
</dbReference>
<evidence type="ECO:0000256" key="1">
    <source>
        <dbReference type="SAM" id="MobiDB-lite"/>
    </source>
</evidence>
<feature type="region of interest" description="Disordered" evidence="1">
    <location>
        <begin position="123"/>
        <end position="147"/>
    </location>
</feature>
<dbReference type="AlphaFoldDB" id="A0A9X5ANT4"/>
<feature type="domain" description="GIY-YIG" evidence="2">
    <location>
        <begin position="2"/>
        <end position="91"/>
    </location>
</feature>
<dbReference type="CDD" id="cd10443">
    <property type="entry name" value="GIY-YIG_HE_Tlr8p_PBC-V_like"/>
    <property type="match status" value="1"/>
</dbReference>
<name>A0A9X5ANT4_9FIRM</name>
<dbReference type="Pfam" id="PF01541">
    <property type="entry name" value="GIY-YIG"/>
    <property type="match status" value="1"/>
</dbReference>
<comment type="caution">
    <text evidence="3">The sequence shown here is derived from an EMBL/GenBank/DDBJ whole genome shotgun (WGS) entry which is preliminary data.</text>
</comment>
<dbReference type="Proteomes" id="UP000487649">
    <property type="component" value="Unassembled WGS sequence"/>
</dbReference>
<dbReference type="PROSITE" id="PS50164">
    <property type="entry name" value="GIY_YIG"/>
    <property type="match status" value="1"/>
</dbReference>
<proteinExistence type="predicted"/>
<dbReference type="SMART" id="SM00465">
    <property type="entry name" value="GIYc"/>
    <property type="match status" value="1"/>
</dbReference>
<evidence type="ECO:0000313" key="4">
    <source>
        <dbReference type="Proteomes" id="UP000487649"/>
    </source>
</evidence>